<accession>A0A0B6YMY9</accession>
<proteinExistence type="predicted"/>
<feature type="non-terminal residue" evidence="2">
    <location>
        <position position="72"/>
    </location>
</feature>
<gene>
    <name evidence="2" type="primary">ORF30348</name>
</gene>
<feature type="non-terminal residue" evidence="2">
    <location>
        <position position="1"/>
    </location>
</feature>
<evidence type="ECO:0000256" key="1">
    <source>
        <dbReference type="SAM" id="MobiDB-lite"/>
    </source>
</evidence>
<organism evidence="2">
    <name type="scientific">Arion vulgaris</name>
    <dbReference type="NCBI Taxonomy" id="1028688"/>
    <lineage>
        <taxon>Eukaryota</taxon>
        <taxon>Metazoa</taxon>
        <taxon>Spiralia</taxon>
        <taxon>Lophotrochozoa</taxon>
        <taxon>Mollusca</taxon>
        <taxon>Gastropoda</taxon>
        <taxon>Heterobranchia</taxon>
        <taxon>Euthyneura</taxon>
        <taxon>Panpulmonata</taxon>
        <taxon>Eupulmonata</taxon>
        <taxon>Stylommatophora</taxon>
        <taxon>Helicina</taxon>
        <taxon>Arionoidea</taxon>
        <taxon>Arionidae</taxon>
        <taxon>Arion</taxon>
    </lineage>
</organism>
<reference evidence="2" key="1">
    <citation type="submission" date="2014-12" db="EMBL/GenBank/DDBJ databases">
        <title>Insight into the proteome of Arion vulgaris.</title>
        <authorList>
            <person name="Aradska J."/>
            <person name="Bulat T."/>
            <person name="Smidak R."/>
            <person name="Sarate P."/>
            <person name="Gangsoo J."/>
            <person name="Sialana F."/>
            <person name="Bilban M."/>
            <person name="Lubec G."/>
        </authorList>
    </citation>
    <scope>NUCLEOTIDE SEQUENCE</scope>
    <source>
        <tissue evidence="2">Skin</tissue>
    </source>
</reference>
<protein>
    <submittedName>
        <fullName evidence="2">Uncharacterized protein</fullName>
    </submittedName>
</protein>
<evidence type="ECO:0000313" key="2">
    <source>
        <dbReference type="EMBL" id="CEK57512.1"/>
    </source>
</evidence>
<dbReference type="EMBL" id="HACG01010647">
    <property type="protein sequence ID" value="CEK57512.1"/>
    <property type="molecule type" value="Transcribed_RNA"/>
</dbReference>
<dbReference type="AlphaFoldDB" id="A0A0B6YMY9"/>
<name>A0A0B6YMY9_9EUPU</name>
<feature type="region of interest" description="Disordered" evidence="1">
    <location>
        <begin position="1"/>
        <end position="24"/>
    </location>
</feature>
<feature type="compositionally biased region" description="Polar residues" evidence="1">
    <location>
        <begin position="1"/>
        <end position="15"/>
    </location>
</feature>
<sequence>ALETEQSSPDLNQQPTERKVNSFIKDNPINGSMIWIGLYGAGEQEDSTGGKSCFTSTASRITMETAALSRTL</sequence>